<feature type="domain" description="Integrase zinc-binding" evidence="1">
    <location>
        <begin position="136"/>
        <end position="188"/>
    </location>
</feature>
<evidence type="ECO:0000313" key="3">
    <source>
        <dbReference type="RefSeq" id="XP_026729374.1"/>
    </source>
</evidence>
<dbReference type="Gene3D" id="3.30.420.10">
    <property type="entry name" value="Ribonuclease H-like superfamily/Ribonuclease H"/>
    <property type="match status" value="1"/>
</dbReference>
<dbReference type="Gene3D" id="1.10.340.70">
    <property type="match status" value="1"/>
</dbReference>
<evidence type="ECO:0000259" key="1">
    <source>
        <dbReference type="Pfam" id="PF17921"/>
    </source>
</evidence>
<dbReference type="GeneID" id="113495014"/>
<dbReference type="KEGG" id="tnl:113495014"/>
<dbReference type="RefSeq" id="XP_026729374.1">
    <property type="nucleotide sequence ID" value="XM_026873573.1"/>
</dbReference>
<evidence type="ECO:0000313" key="2">
    <source>
        <dbReference type="Proteomes" id="UP000322000"/>
    </source>
</evidence>
<dbReference type="InParanoid" id="A0A7E5VM39"/>
<name>A0A7E5VM39_TRINI</name>
<dbReference type="AlphaFoldDB" id="A0A7E5VM39"/>
<dbReference type="Pfam" id="PF17921">
    <property type="entry name" value="Integrase_H2C2"/>
    <property type="match status" value="1"/>
</dbReference>
<reference evidence="3" key="1">
    <citation type="submission" date="2025-08" db="UniProtKB">
        <authorList>
            <consortium name="RefSeq"/>
        </authorList>
    </citation>
    <scope>IDENTIFICATION</scope>
</reference>
<keyword evidence="2" id="KW-1185">Reference proteome</keyword>
<dbReference type="OrthoDB" id="2499658at2759"/>
<gene>
    <name evidence="3" type="primary">LOC113495014</name>
</gene>
<proteinExistence type="predicted"/>
<sequence length="395" mass="45753">MLAAFHNELNLILKNKFEFADNLAMDYKNGLVPDTNNFAAVTALLTLCTNLKEEFNKKIEAYDRRFQRTEKQLWSEERIEEVMNVIKAGKASRDLGLRRTSQEIFWMKRCDVMRKDKEDFLIFKSGSRKEKPIRIVPKEQFFDIVADAHKKSNHGGRHRVAIAIKKKYFIPKNVIRLYVSMCPGCQANRLLGKSNASLHPSGSQFNEKGIVNLINFKYFPDGEYKWLLSYQDVATKFINLRPLKTIMPAEVTSELMKIFLTFGAPKILQVDLESFFMLQVKQEITGMWPNCQVVPKSSSKLYECERQELEYVMHTWMTRNETTKWSVGCYFVQHNKNNSTIRALGNTPYKSTFGCEPRAEFCVSSIPPHLLKNNEGNLIATIKKEPKKDSSQKME</sequence>
<dbReference type="GO" id="GO:0003676">
    <property type="term" value="F:nucleic acid binding"/>
    <property type="evidence" value="ECO:0007669"/>
    <property type="project" value="InterPro"/>
</dbReference>
<dbReference type="InterPro" id="IPR041588">
    <property type="entry name" value="Integrase_H2C2"/>
</dbReference>
<protein>
    <submittedName>
        <fullName evidence="3">KRAB-A domain-containing protein 2-like</fullName>
    </submittedName>
</protein>
<organism evidence="2 3">
    <name type="scientific">Trichoplusia ni</name>
    <name type="common">Cabbage looper</name>
    <dbReference type="NCBI Taxonomy" id="7111"/>
    <lineage>
        <taxon>Eukaryota</taxon>
        <taxon>Metazoa</taxon>
        <taxon>Ecdysozoa</taxon>
        <taxon>Arthropoda</taxon>
        <taxon>Hexapoda</taxon>
        <taxon>Insecta</taxon>
        <taxon>Pterygota</taxon>
        <taxon>Neoptera</taxon>
        <taxon>Endopterygota</taxon>
        <taxon>Lepidoptera</taxon>
        <taxon>Glossata</taxon>
        <taxon>Ditrysia</taxon>
        <taxon>Noctuoidea</taxon>
        <taxon>Noctuidae</taxon>
        <taxon>Plusiinae</taxon>
        <taxon>Trichoplusia</taxon>
    </lineage>
</organism>
<dbReference type="Proteomes" id="UP000322000">
    <property type="component" value="Chromosome 6"/>
</dbReference>
<accession>A0A7E5VM39</accession>
<dbReference type="InterPro" id="IPR036397">
    <property type="entry name" value="RNaseH_sf"/>
</dbReference>